<evidence type="ECO:0000313" key="4">
    <source>
        <dbReference type="Proteomes" id="UP000269265"/>
    </source>
</evidence>
<feature type="signal peptide" evidence="1">
    <location>
        <begin position="1"/>
        <end position="33"/>
    </location>
</feature>
<dbReference type="Gene3D" id="2.160.20.10">
    <property type="entry name" value="Single-stranded right-handed beta-helix, Pectin lyase-like"/>
    <property type="match status" value="1"/>
</dbReference>
<dbReference type="SUPFAM" id="SSF51126">
    <property type="entry name" value="Pectin lyase-like"/>
    <property type="match status" value="1"/>
</dbReference>
<dbReference type="InterPro" id="IPR012334">
    <property type="entry name" value="Pectin_lyas_fold"/>
</dbReference>
<evidence type="ECO:0000259" key="2">
    <source>
        <dbReference type="Pfam" id="PF13229"/>
    </source>
</evidence>
<dbReference type="EMBL" id="RSED01000010">
    <property type="protein sequence ID" value="RRS03730.1"/>
    <property type="molecule type" value="Genomic_DNA"/>
</dbReference>
<dbReference type="AlphaFoldDB" id="A0A426VAG6"/>
<name>A0A426VAG6_9BURK</name>
<sequence>MQIKTMNAWPMQCVLATYAAVLGVYGTPGSLHAAPTHCEPVSRARESLDDRVWTRVATLTKAGSYCLTEDIKSKDMFDFSSGGRVTNKSPMWEVEAGPVQIDLQQHELSSNEPVAPVWVRAPDTSIANGMIRAGGGGGIWLYEAWFTSLRSDHSSDGVLNKVLAYAYQQDVEPFTGQGRTSIQRGGLRLDYMQINAGTSTRQRFGAVGVGGRRSGNSITNSRITVSNGHAAIYFFGAGQRIEGNTIVLKCPDATPSAAPIKLHAADNSVIRNNTIVVDCWSAKPEAAISLVDSRNVVIENNRIIGVKQLYKVWDERPDQYSSVIERDNRFPTLWDRILGR</sequence>
<protein>
    <submittedName>
        <fullName evidence="3">Right-handed parallel beta-helix repeat-containing protein</fullName>
    </submittedName>
</protein>
<feature type="chain" id="PRO_5019058101" evidence="1">
    <location>
        <begin position="34"/>
        <end position="340"/>
    </location>
</feature>
<reference evidence="3 4" key="1">
    <citation type="submission" date="2018-12" db="EMBL/GenBank/DDBJ databases">
        <title>The whole draft genome of Aquabacterium sp. SJQ9.</title>
        <authorList>
            <person name="Sun L."/>
            <person name="Gao X."/>
            <person name="Chen W."/>
            <person name="Huang K."/>
        </authorList>
    </citation>
    <scope>NUCLEOTIDE SEQUENCE [LARGE SCALE GENOMIC DNA]</scope>
    <source>
        <strain evidence="3 4">SJQ9</strain>
    </source>
</reference>
<organism evidence="3 4">
    <name type="scientific">Aquabacterium soli</name>
    <dbReference type="NCBI Taxonomy" id="2493092"/>
    <lineage>
        <taxon>Bacteria</taxon>
        <taxon>Pseudomonadati</taxon>
        <taxon>Pseudomonadota</taxon>
        <taxon>Betaproteobacteria</taxon>
        <taxon>Burkholderiales</taxon>
        <taxon>Aquabacterium</taxon>
    </lineage>
</organism>
<dbReference type="InterPro" id="IPR011050">
    <property type="entry name" value="Pectin_lyase_fold/virulence"/>
</dbReference>
<evidence type="ECO:0000256" key="1">
    <source>
        <dbReference type="SAM" id="SignalP"/>
    </source>
</evidence>
<comment type="caution">
    <text evidence="3">The sequence shown here is derived from an EMBL/GenBank/DDBJ whole genome shotgun (WGS) entry which is preliminary data.</text>
</comment>
<keyword evidence="4" id="KW-1185">Reference proteome</keyword>
<feature type="domain" description="Right handed beta helix" evidence="2">
    <location>
        <begin position="211"/>
        <end position="306"/>
    </location>
</feature>
<accession>A0A426VAG6</accession>
<evidence type="ECO:0000313" key="3">
    <source>
        <dbReference type="EMBL" id="RRS03730.1"/>
    </source>
</evidence>
<proteinExistence type="predicted"/>
<gene>
    <name evidence="3" type="ORF">EIP75_14185</name>
</gene>
<keyword evidence="1" id="KW-0732">Signal</keyword>
<dbReference type="InterPro" id="IPR039448">
    <property type="entry name" value="Beta_helix"/>
</dbReference>
<dbReference type="Pfam" id="PF13229">
    <property type="entry name" value="Beta_helix"/>
    <property type="match status" value="1"/>
</dbReference>
<dbReference type="Proteomes" id="UP000269265">
    <property type="component" value="Unassembled WGS sequence"/>
</dbReference>